<evidence type="ECO:0000313" key="4">
    <source>
        <dbReference type="Proteomes" id="UP000078492"/>
    </source>
</evidence>
<dbReference type="PANTHER" id="PTHR42648:SF21">
    <property type="entry name" value="CYSTEINE-RICH RLK (RECEPTOR-LIKE PROTEIN KINASE) 8"/>
    <property type="match status" value="1"/>
</dbReference>
<dbReference type="STRING" id="471704.A0A151IWC7"/>
<keyword evidence="4" id="KW-1185">Reference proteome</keyword>
<dbReference type="EMBL" id="KQ980870">
    <property type="protein sequence ID" value="KYN12083.1"/>
    <property type="molecule type" value="Genomic_DNA"/>
</dbReference>
<dbReference type="SUPFAM" id="SSF53098">
    <property type="entry name" value="Ribonuclease H-like"/>
    <property type="match status" value="1"/>
</dbReference>
<protein>
    <submittedName>
        <fullName evidence="3">Copia protein</fullName>
    </submittedName>
</protein>
<dbReference type="InterPro" id="IPR057670">
    <property type="entry name" value="SH3_retrovirus"/>
</dbReference>
<dbReference type="PANTHER" id="PTHR42648">
    <property type="entry name" value="TRANSPOSASE, PUTATIVE-RELATED"/>
    <property type="match status" value="1"/>
</dbReference>
<dbReference type="InterPro" id="IPR012337">
    <property type="entry name" value="RNaseH-like_sf"/>
</dbReference>
<feature type="region of interest" description="Disordered" evidence="1">
    <location>
        <begin position="153"/>
        <end position="182"/>
    </location>
</feature>
<proteinExistence type="predicted"/>
<evidence type="ECO:0000313" key="3">
    <source>
        <dbReference type="EMBL" id="KYN12083.1"/>
    </source>
</evidence>
<name>A0A151IWC7_9HYME</name>
<gene>
    <name evidence="3" type="ORF">ALC57_15761</name>
</gene>
<feature type="non-terminal residue" evidence="3">
    <location>
        <position position="1"/>
    </location>
</feature>
<dbReference type="Proteomes" id="UP000078492">
    <property type="component" value="Unassembled WGS sequence"/>
</dbReference>
<accession>A0A151IWC7</accession>
<evidence type="ECO:0000259" key="2">
    <source>
        <dbReference type="Pfam" id="PF25597"/>
    </source>
</evidence>
<dbReference type="InterPro" id="IPR039537">
    <property type="entry name" value="Retrotran_Ty1/copia-like"/>
</dbReference>
<reference evidence="3 4" key="1">
    <citation type="submission" date="2015-09" db="EMBL/GenBank/DDBJ databases">
        <title>Trachymyrmex cornetzi WGS genome.</title>
        <authorList>
            <person name="Nygaard S."/>
            <person name="Hu H."/>
            <person name="Boomsma J."/>
            <person name="Zhang G."/>
        </authorList>
    </citation>
    <scope>NUCLEOTIDE SEQUENCE [LARGE SCALE GENOMIC DNA]</scope>
    <source>
        <strain evidence="3">Tcor2-1</strain>
        <tissue evidence="3">Whole body</tissue>
    </source>
</reference>
<feature type="domain" description="Retroviral polymerase SH3-like" evidence="2">
    <location>
        <begin position="58"/>
        <end position="116"/>
    </location>
</feature>
<evidence type="ECO:0000256" key="1">
    <source>
        <dbReference type="SAM" id="MobiDB-lite"/>
    </source>
</evidence>
<sequence length="182" mass="21175">ARCMMLQSGLPPSFWAEAVSAANYIRNRCVTRSLKKGTPYENWTGKKPNIGHLRTFGSKVFVLDKTPNKGKFDPRGIEGTFVGYAENAKAYRVWIPNENRIRITRDVRFLNGLESPSLYKDIITEETRNGRYEMLDDPKTTEIIQTVPKRDLHEFTHDDGEENRSEDGVDHERTRRWRRESL</sequence>
<organism evidence="3 4">
    <name type="scientific">Trachymyrmex cornetzi</name>
    <dbReference type="NCBI Taxonomy" id="471704"/>
    <lineage>
        <taxon>Eukaryota</taxon>
        <taxon>Metazoa</taxon>
        <taxon>Ecdysozoa</taxon>
        <taxon>Arthropoda</taxon>
        <taxon>Hexapoda</taxon>
        <taxon>Insecta</taxon>
        <taxon>Pterygota</taxon>
        <taxon>Neoptera</taxon>
        <taxon>Endopterygota</taxon>
        <taxon>Hymenoptera</taxon>
        <taxon>Apocrita</taxon>
        <taxon>Aculeata</taxon>
        <taxon>Formicoidea</taxon>
        <taxon>Formicidae</taxon>
        <taxon>Myrmicinae</taxon>
        <taxon>Trachymyrmex</taxon>
    </lineage>
</organism>
<dbReference type="AlphaFoldDB" id="A0A151IWC7"/>
<dbReference type="Pfam" id="PF25597">
    <property type="entry name" value="SH3_retrovirus"/>
    <property type="match status" value="1"/>
</dbReference>